<dbReference type="AlphaFoldDB" id="A0A0G4I4C6"/>
<dbReference type="VEuPathDB" id="CryptoDB:Cvel_10855"/>
<dbReference type="EMBL" id="CDMZ01005046">
    <property type="protein sequence ID" value="CEM51778.1"/>
    <property type="molecule type" value="Genomic_DNA"/>
</dbReference>
<evidence type="ECO:0000256" key="1">
    <source>
        <dbReference type="SAM" id="MobiDB-lite"/>
    </source>
</evidence>
<protein>
    <submittedName>
        <fullName evidence="2">Uncharacterized protein</fullName>
    </submittedName>
</protein>
<sequence length="183" mass="18985">MEGTPRSHSHADARTFVDVRKEIVGKQRETAGSSSSSSSAASSSAAPMTETSFSVPSAASAPPRPNECPAGPDCSPVKDFRSVPQPLLCSHGLPEGPPLTTDLEDLFAATPCAALAVVDAGHEVLWSSAMSPAPTSPQNVQEVKEDVAGVQQECALARQAKRRAQHMQGAATGKKVLKEGKQG</sequence>
<organism evidence="2">
    <name type="scientific">Chromera velia CCMP2878</name>
    <dbReference type="NCBI Taxonomy" id="1169474"/>
    <lineage>
        <taxon>Eukaryota</taxon>
        <taxon>Sar</taxon>
        <taxon>Alveolata</taxon>
        <taxon>Colpodellida</taxon>
        <taxon>Chromeraceae</taxon>
        <taxon>Chromera</taxon>
    </lineage>
</organism>
<reference evidence="2" key="1">
    <citation type="submission" date="2014-11" db="EMBL/GenBank/DDBJ databases">
        <authorList>
            <person name="Otto D Thomas"/>
            <person name="Naeem Raeece"/>
        </authorList>
    </citation>
    <scope>NUCLEOTIDE SEQUENCE</scope>
</reference>
<feature type="compositionally biased region" description="Basic and acidic residues" evidence="1">
    <location>
        <begin position="9"/>
        <end position="29"/>
    </location>
</feature>
<proteinExistence type="predicted"/>
<accession>A0A0G4I4C6</accession>
<gene>
    <name evidence="2" type="ORF">Cvel_10855</name>
</gene>
<name>A0A0G4I4C6_9ALVE</name>
<evidence type="ECO:0000313" key="2">
    <source>
        <dbReference type="EMBL" id="CEM51778.1"/>
    </source>
</evidence>
<feature type="region of interest" description="Disordered" evidence="1">
    <location>
        <begin position="1"/>
        <end position="98"/>
    </location>
</feature>
<feature type="compositionally biased region" description="Low complexity" evidence="1">
    <location>
        <begin position="33"/>
        <end position="46"/>
    </location>
</feature>